<dbReference type="PROSITE" id="PS51186">
    <property type="entry name" value="GNAT"/>
    <property type="match status" value="1"/>
</dbReference>
<dbReference type="eggNOG" id="COG1670">
    <property type="taxonomic scope" value="Bacteria"/>
</dbReference>
<feature type="compositionally biased region" description="Low complexity" evidence="1">
    <location>
        <begin position="148"/>
        <end position="172"/>
    </location>
</feature>
<accession>H5XNI1</accession>
<protein>
    <recommendedName>
        <fullName evidence="2">N-acetyltransferase domain-containing protein</fullName>
    </recommendedName>
</protein>
<dbReference type="GO" id="GO:0016747">
    <property type="term" value="F:acyltransferase activity, transferring groups other than amino-acyl groups"/>
    <property type="evidence" value="ECO:0007669"/>
    <property type="project" value="InterPro"/>
</dbReference>
<sequence>MRRFERAQAEDLADFLSGETWPYHSVPRIAAADVLRQAADGYYDNSSARTFWITVGGHRVGIARLFDLDDGTPLFDLRITGTARHRGIGTRALHALTAYLFTELPTITRVEATTRRDNVTMRRVLAAVDTSRKPTTGRPGPTARAHRTTPSATRSSATTGRRARSPRSTSTTKAVPNGVAFAASAGSSDN</sequence>
<evidence type="ECO:0000259" key="2">
    <source>
        <dbReference type="PROSITE" id="PS51186"/>
    </source>
</evidence>
<reference evidence="3 4" key="1">
    <citation type="submission" date="2011-11" db="EMBL/GenBank/DDBJ databases">
        <title>The Noncontiguous Finished sequence of Saccharomonospora cyanea NA-134.</title>
        <authorList>
            <consortium name="US DOE Joint Genome Institute"/>
            <person name="Lucas S."/>
            <person name="Han J."/>
            <person name="Lapidus A."/>
            <person name="Cheng J.-F."/>
            <person name="Goodwin L."/>
            <person name="Pitluck S."/>
            <person name="Peters L."/>
            <person name="Ovchinnikova G."/>
            <person name="Lu M."/>
            <person name="Detter J.C."/>
            <person name="Han C."/>
            <person name="Tapia R."/>
            <person name="Land M."/>
            <person name="Hauser L."/>
            <person name="Kyrpides N."/>
            <person name="Ivanova N."/>
            <person name="Pagani I."/>
            <person name="Brambilla E.-M."/>
            <person name="Klenk H.-P."/>
            <person name="Woyke T."/>
        </authorList>
    </citation>
    <scope>NUCLEOTIDE SEQUENCE [LARGE SCALE GENOMIC DNA]</scope>
    <source>
        <strain evidence="3 4">NA-134</strain>
    </source>
</reference>
<evidence type="ECO:0000313" key="4">
    <source>
        <dbReference type="Proteomes" id="UP000002791"/>
    </source>
</evidence>
<feature type="region of interest" description="Disordered" evidence="1">
    <location>
        <begin position="126"/>
        <end position="190"/>
    </location>
</feature>
<organism evidence="3 4">
    <name type="scientific">Saccharomonospora cyanea NA-134</name>
    <dbReference type="NCBI Taxonomy" id="882082"/>
    <lineage>
        <taxon>Bacteria</taxon>
        <taxon>Bacillati</taxon>
        <taxon>Actinomycetota</taxon>
        <taxon>Actinomycetes</taxon>
        <taxon>Pseudonocardiales</taxon>
        <taxon>Pseudonocardiaceae</taxon>
        <taxon>Saccharomonospora</taxon>
    </lineage>
</organism>
<dbReference type="Gene3D" id="3.40.630.30">
    <property type="match status" value="1"/>
</dbReference>
<proteinExistence type="predicted"/>
<evidence type="ECO:0000313" key="3">
    <source>
        <dbReference type="EMBL" id="EHR60009.1"/>
    </source>
</evidence>
<feature type="domain" description="N-acetyltransferase" evidence="2">
    <location>
        <begin position="1"/>
        <end position="160"/>
    </location>
</feature>
<dbReference type="SUPFAM" id="SSF55729">
    <property type="entry name" value="Acyl-CoA N-acyltransferases (Nat)"/>
    <property type="match status" value="1"/>
</dbReference>
<dbReference type="HOGENOM" id="CLU_1427059_0_0_11"/>
<dbReference type="EMBL" id="CM001440">
    <property type="protein sequence ID" value="EHR60009.1"/>
    <property type="molecule type" value="Genomic_DNA"/>
</dbReference>
<dbReference type="Proteomes" id="UP000002791">
    <property type="component" value="Chromosome"/>
</dbReference>
<gene>
    <name evidence="3" type="ORF">SaccyDRAFT_1098</name>
</gene>
<dbReference type="InterPro" id="IPR000182">
    <property type="entry name" value="GNAT_dom"/>
</dbReference>
<name>H5XNI1_9PSEU</name>
<dbReference type="STRING" id="882082.SaccyDRAFT_1098"/>
<dbReference type="InterPro" id="IPR016181">
    <property type="entry name" value="Acyl_CoA_acyltransferase"/>
</dbReference>
<keyword evidence="4" id="KW-1185">Reference proteome</keyword>
<evidence type="ECO:0000256" key="1">
    <source>
        <dbReference type="SAM" id="MobiDB-lite"/>
    </source>
</evidence>
<dbReference type="AlphaFoldDB" id="H5XNI1"/>
<dbReference type="Pfam" id="PF13302">
    <property type="entry name" value="Acetyltransf_3"/>
    <property type="match status" value="1"/>
</dbReference>